<dbReference type="AlphaFoldDB" id="A0A814A3V0"/>
<evidence type="ECO:0000313" key="2">
    <source>
        <dbReference type="Proteomes" id="UP000663879"/>
    </source>
</evidence>
<sequence length="128" mass="14462">MRRGIGNNFVYDGENGTFDEFEAAFKYDCIIYNCNDAQKIEAILICLTGKAKNPNSLPKSLSEKIENFIETGNKSKCLDLRKTNLTINSALNAEEAKCAVGKVKFKMNDWEGEHEFIFANISASNFRY</sequence>
<proteinExistence type="predicted"/>
<accession>A0A814A3V0</accession>
<name>A0A814A3V0_9BILA</name>
<reference evidence="1" key="1">
    <citation type="submission" date="2021-02" db="EMBL/GenBank/DDBJ databases">
        <authorList>
            <person name="Nowell W R."/>
        </authorList>
    </citation>
    <scope>NUCLEOTIDE SEQUENCE</scope>
    <source>
        <strain evidence="1">Ploen Becks lab</strain>
    </source>
</reference>
<protein>
    <submittedName>
        <fullName evidence="1">Uncharacterized protein</fullName>
    </submittedName>
</protein>
<dbReference type="Proteomes" id="UP000663879">
    <property type="component" value="Unassembled WGS sequence"/>
</dbReference>
<dbReference type="EMBL" id="CAJNOC010002047">
    <property type="protein sequence ID" value="CAF0909138.1"/>
    <property type="molecule type" value="Genomic_DNA"/>
</dbReference>
<organism evidence="1 2">
    <name type="scientific">Brachionus calyciflorus</name>
    <dbReference type="NCBI Taxonomy" id="104777"/>
    <lineage>
        <taxon>Eukaryota</taxon>
        <taxon>Metazoa</taxon>
        <taxon>Spiralia</taxon>
        <taxon>Gnathifera</taxon>
        <taxon>Rotifera</taxon>
        <taxon>Eurotatoria</taxon>
        <taxon>Monogononta</taxon>
        <taxon>Pseudotrocha</taxon>
        <taxon>Ploima</taxon>
        <taxon>Brachionidae</taxon>
        <taxon>Brachionus</taxon>
    </lineage>
</organism>
<keyword evidence="2" id="KW-1185">Reference proteome</keyword>
<evidence type="ECO:0000313" key="1">
    <source>
        <dbReference type="EMBL" id="CAF0909138.1"/>
    </source>
</evidence>
<comment type="caution">
    <text evidence="1">The sequence shown here is derived from an EMBL/GenBank/DDBJ whole genome shotgun (WGS) entry which is preliminary data.</text>
</comment>
<dbReference type="OrthoDB" id="10467562at2759"/>
<gene>
    <name evidence="1" type="ORF">OXX778_LOCUS11804</name>
</gene>